<feature type="transmembrane region" description="Helical" evidence="8">
    <location>
        <begin position="49"/>
        <end position="68"/>
    </location>
</feature>
<dbReference type="RefSeq" id="WP_408621851.1">
    <property type="nucleotide sequence ID" value="NZ_JBEQCT010000001.1"/>
</dbReference>
<comment type="similarity">
    <text evidence="2 8">Belongs to the major facilitator superfamily. Bcr/CmlA family.</text>
</comment>
<comment type="subcellular location">
    <subcellularLocation>
        <location evidence="8">Cell inner membrane</location>
        <topology evidence="8">Multi-pass membrane protein</topology>
    </subcellularLocation>
    <subcellularLocation>
        <location evidence="1">Cell membrane</location>
        <topology evidence="1">Multi-pass membrane protein</topology>
    </subcellularLocation>
</comment>
<keyword evidence="11" id="KW-1185">Reference proteome</keyword>
<feature type="transmembrane region" description="Helical" evidence="8">
    <location>
        <begin position="12"/>
        <end position="29"/>
    </location>
</feature>
<proteinExistence type="inferred from homology"/>
<evidence type="ECO:0000313" key="10">
    <source>
        <dbReference type="EMBL" id="MFM2483689.1"/>
    </source>
</evidence>
<keyword evidence="8" id="KW-0997">Cell inner membrane</keyword>
<feature type="transmembrane region" description="Helical" evidence="8">
    <location>
        <begin position="346"/>
        <end position="367"/>
    </location>
</feature>
<feature type="transmembrane region" description="Helical" evidence="8">
    <location>
        <begin position="105"/>
        <end position="126"/>
    </location>
</feature>
<dbReference type="Proteomes" id="UP001629953">
    <property type="component" value="Unassembled WGS sequence"/>
</dbReference>
<feature type="transmembrane region" description="Helical" evidence="8">
    <location>
        <begin position="373"/>
        <end position="396"/>
    </location>
</feature>
<dbReference type="CDD" id="cd17320">
    <property type="entry name" value="MFS_MdfA_MDR_like"/>
    <property type="match status" value="1"/>
</dbReference>
<gene>
    <name evidence="10" type="ORF">ABUE30_01150</name>
</gene>
<dbReference type="NCBIfam" id="TIGR00710">
    <property type="entry name" value="efflux_Bcr_CflA"/>
    <property type="match status" value="1"/>
</dbReference>
<accession>A0ABW9G2J9</accession>
<evidence type="ECO:0000259" key="9">
    <source>
        <dbReference type="PROSITE" id="PS50850"/>
    </source>
</evidence>
<dbReference type="Pfam" id="PF07690">
    <property type="entry name" value="MFS_1"/>
    <property type="match status" value="1"/>
</dbReference>
<dbReference type="EMBL" id="JBEQCT010000001">
    <property type="protein sequence ID" value="MFM2483689.1"/>
    <property type="molecule type" value="Genomic_DNA"/>
</dbReference>
<feature type="transmembrane region" description="Helical" evidence="8">
    <location>
        <begin position="283"/>
        <end position="305"/>
    </location>
</feature>
<dbReference type="InterPro" id="IPR036259">
    <property type="entry name" value="MFS_trans_sf"/>
</dbReference>
<comment type="caution">
    <text evidence="10">The sequence shown here is derived from an EMBL/GenBank/DDBJ whole genome shotgun (WGS) entry which is preliminary data.</text>
</comment>
<evidence type="ECO:0000256" key="8">
    <source>
        <dbReference type="RuleBase" id="RU365088"/>
    </source>
</evidence>
<feature type="transmembrane region" description="Helical" evidence="8">
    <location>
        <begin position="138"/>
        <end position="163"/>
    </location>
</feature>
<evidence type="ECO:0000256" key="3">
    <source>
        <dbReference type="ARBA" id="ARBA00022448"/>
    </source>
</evidence>
<feature type="domain" description="Major facilitator superfamily (MFS) profile" evidence="9">
    <location>
        <begin position="14"/>
        <end position="399"/>
    </location>
</feature>
<protein>
    <recommendedName>
        <fullName evidence="8">Bcr/CflA family efflux transporter</fullName>
    </recommendedName>
</protein>
<evidence type="ECO:0000256" key="2">
    <source>
        <dbReference type="ARBA" id="ARBA00006236"/>
    </source>
</evidence>
<evidence type="ECO:0000256" key="5">
    <source>
        <dbReference type="ARBA" id="ARBA00022692"/>
    </source>
</evidence>
<feature type="transmembrane region" description="Helical" evidence="8">
    <location>
        <begin position="253"/>
        <end position="271"/>
    </location>
</feature>
<keyword evidence="3 8" id="KW-0813">Transport</keyword>
<dbReference type="InterPro" id="IPR011701">
    <property type="entry name" value="MFS"/>
</dbReference>
<dbReference type="InterPro" id="IPR004812">
    <property type="entry name" value="Efflux_drug-R_Bcr/CmlA"/>
</dbReference>
<feature type="transmembrane region" description="Helical" evidence="8">
    <location>
        <begin position="80"/>
        <end position="99"/>
    </location>
</feature>
<dbReference type="Gene3D" id="1.20.1720.10">
    <property type="entry name" value="Multidrug resistance protein D"/>
    <property type="match status" value="1"/>
</dbReference>
<feature type="transmembrane region" description="Helical" evidence="8">
    <location>
        <begin position="169"/>
        <end position="188"/>
    </location>
</feature>
<keyword evidence="5 8" id="KW-0812">Transmembrane</keyword>
<name>A0ABW9G2J9_9GAMM</name>
<organism evidence="10 11">
    <name type="scientific">Celerinatantimonas yamalensis</name>
    <dbReference type="NCBI Taxonomy" id="559956"/>
    <lineage>
        <taxon>Bacteria</taxon>
        <taxon>Pseudomonadati</taxon>
        <taxon>Pseudomonadota</taxon>
        <taxon>Gammaproteobacteria</taxon>
        <taxon>Celerinatantimonadaceae</taxon>
        <taxon>Celerinatantimonas</taxon>
    </lineage>
</organism>
<keyword evidence="7 8" id="KW-0472">Membrane</keyword>
<evidence type="ECO:0000256" key="6">
    <source>
        <dbReference type="ARBA" id="ARBA00022989"/>
    </source>
</evidence>
<dbReference type="SUPFAM" id="SSF103473">
    <property type="entry name" value="MFS general substrate transporter"/>
    <property type="match status" value="1"/>
</dbReference>
<feature type="transmembrane region" description="Helical" evidence="8">
    <location>
        <begin position="311"/>
        <end position="334"/>
    </location>
</feature>
<dbReference type="PROSITE" id="PS50850">
    <property type="entry name" value="MFS"/>
    <property type="match status" value="1"/>
</dbReference>
<keyword evidence="4" id="KW-1003">Cell membrane</keyword>
<keyword evidence="6 8" id="KW-1133">Transmembrane helix</keyword>
<evidence type="ECO:0000256" key="4">
    <source>
        <dbReference type="ARBA" id="ARBA00022475"/>
    </source>
</evidence>
<dbReference type="PANTHER" id="PTHR23502">
    <property type="entry name" value="MAJOR FACILITATOR SUPERFAMILY"/>
    <property type="match status" value="1"/>
</dbReference>
<evidence type="ECO:0000256" key="1">
    <source>
        <dbReference type="ARBA" id="ARBA00004651"/>
    </source>
</evidence>
<dbReference type="InterPro" id="IPR020846">
    <property type="entry name" value="MFS_dom"/>
</dbReference>
<dbReference type="PANTHER" id="PTHR23502:SF132">
    <property type="entry name" value="POLYAMINE TRANSPORTER 2-RELATED"/>
    <property type="match status" value="1"/>
</dbReference>
<evidence type="ECO:0000256" key="7">
    <source>
        <dbReference type="ARBA" id="ARBA00023136"/>
    </source>
</evidence>
<feature type="transmembrane region" description="Helical" evidence="8">
    <location>
        <begin position="218"/>
        <end position="241"/>
    </location>
</feature>
<evidence type="ECO:0000313" key="11">
    <source>
        <dbReference type="Proteomes" id="UP001629953"/>
    </source>
</evidence>
<reference evidence="10 11" key="1">
    <citation type="journal article" date="2013" name="Int. J. Syst. Evol. Microbiol.">
        <title>Celerinatantimonas yamalensis sp. nov., a cold-adapted diazotrophic bacterium from a cold permafrost brine.</title>
        <authorList>
            <person name="Shcherbakova V."/>
            <person name="Chuvilskaya N."/>
            <person name="Rivkina E."/>
            <person name="Demidov N."/>
            <person name="Uchaeva V."/>
            <person name="Suetin S."/>
            <person name="Suzina N."/>
            <person name="Gilichinsky D."/>
        </authorList>
    </citation>
    <scope>NUCLEOTIDE SEQUENCE [LARGE SCALE GENOMIC DNA]</scope>
    <source>
        <strain evidence="10 11">C7</strain>
    </source>
</reference>
<sequence>MKTAGCLPQTRIHYALILGCLSALGPLYTDLYLPALPQITHDFLTTSSATQLSLTATLIGLGLGQLIFGPLSDRLGRRPPLLISLLILVVASWTCYFAVNVEQLILARFIQGVMGSGGVVISRAIARDKYQSSALTQFFALLMMINGIAPIIAPVVGGILLTWLNWRDIFMVLGIASSLLLIFSHFQISETLPKPLRHKGSFISVFGQLGNLVLQRRFIGLCLTQGFILAGMFAYIGASSFVLQEHYHLSAQLYSLCFAANGLGLIIAAQISARLAKRWGELVVLKGVLILAITSAALLVVIGFIDASLWLLLPILFITISVNSMIGTTGTMLAMQEVPAQSGGSASALLGACMFVLGGISAPLSGLGGSSTAAMAITIFGCYAIAFIIFTCLIGWREPIPPVDECIKQ</sequence>